<comment type="caution">
    <text evidence="1">The sequence shown here is derived from an EMBL/GenBank/DDBJ whole genome shotgun (WGS) entry which is preliminary data.</text>
</comment>
<reference evidence="1 2" key="1">
    <citation type="submission" date="2022-06" db="EMBL/GenBank/DDBJ databases">
        <title>Draft genome sequence of type strain Streptomyces rubrisoli DSM 42083.</title>
        <authorList>
            <person name="Duangmal K."/>
            <person name="Klaysubun C."/>
        </authorList>
    </citation>
    <scope>NUCLEOTIDE SEQUENCE [LARGE SCALE GENOMIC DNA]</scope>
    <source>
        <strain evidence="1 2">DSM 42083</strain>
    </source>
</reference>
<dbReference type="RefSeq" id="WP_255931521.1">
    <property type="nucleotide sequence ID" value="NZ_JANFNH010000041.1"/>
</dbReference>
<gene>
    <name evidence="1" type="ORF">NON19_26015</name>
</gene>
<protein>
    <submittedName>
        <fullName evidence="1">Uncharacterized protein</fullName>
    </submittedName>
</protein>
<accession>A0ABT1PLE2</accession>
<evidence type="ECO:0000313" key="2">
    <source>
        <dbReference type="Proteomes" id="UP001206206"/>
    </source>
</evidence>
<keyword evidence="2" id="KW-1185">Reference proteome</keyword>
<dbReference type="EMBL" id="JANFNH010000041">
    <property type="protein sequence ID" value="MCQ4045393.1"/>
    <property type="molecule type" value="Genomic_DNA"/>
</dbReference>
<name>A0ABT1PLE2_9ACTN</name>
<sequence>MTAHDELHKWLTKSISTPTAERLLRDYAHELAEEIRGAATGVNGGTADFPRGMREAADLIDPCPQEEE</sequence>
<evidence type="ECO:0000313" key="1">
    <source>
        <dbReference type="EMBL" id="MCQ4045393.1"/>
    </source>
</evidence>
<organism evidence="1 2">
    <name type="scientific">Streptantibioticus rubrisoli</name>
    <dbReference type="NCBI Taxonomy" id="1387313"/>
    <lineage>
        <taxon>Bacteria</taxon>
        <taxon>Bacillati</taxon>
        <taxon>Actinomycetota</taxon>
        <taxon>Actinomycetes</taxon>
        <taxon>Kitasatosporales</taxon>
        <taxon>Streptomycetaceae</taxon>
        <taxon>Streptantibioticus</taxon>
    </lineage>
</organism>
<proteinExistence type="predicted"/>
<dbReference type="Proteomes" id="UP001206206">
    <property type="component" value="Unassembled WGS sequence"/>
</dbReference>